<dbReference type="InterPro" id="IPR018200">
    <property type="entry name" value="USP_CS"/>
</dbReference>
<dbReference type="InterPro" id="IPR050164">
    <property type="entry name" value="Peptidase_C19"/>
</dbReference>
<dbReference type="PROSITE" id="PS50235">
    <property type="entry name" value="USP_3"/>
    <property type="match status" value="1"/>
</dbReference>
<evidence type="ECO:0000256" key="2">
    <source>
        <dbReference type="SAM" id="MobiDB-lite"/>
    </source>
</evidence>
<feature type="domain" description="USP" evidence="3">
    <location>
        <begin position="186"/>
        <end position="508"/>
    </location>
</feature>
<comment type="catalytic activity">
    <reaction evidence="1">
        <text>Thiol-dependent hydrolysis of ester, thioester, amide, peptide and isopeptide bonds formed by the C-terminal Gly of ubiquitin (a 76-residue protein attached to proteins as an intracellular targeting signal).</text>
        <dbReference type="EC" id="3.4.19.12"/>
    </reaction>
</comment>
<dbReference type="EMBL" id="JADWDJ010000022">
    <property type="protein sequence ID" value="KAG5262900.1"/>
    <property type="molecule type" value="Genomic_DNA"/>
</dbReference>
<dbReference type="InterPro" id="IPR038765">
    <property type="entry name" value="Papain-like_cys_pep_sf"/>
</dbReference>
<dbReference type="GO" id="GO:0004843">
    <property type="term" value="F:cysteine-type deubiquitinase activity"/>
    <property type="evidence" value="ECO:0007669"/>
    <property type="project" value="UniProtKB-UniRule"/>
</dbReference>
<dbReference type="PROSITE" id="PS00973">
    <property type="entry name" value="USP_2"/>
    <property type="match status" value="1"/>
</dbReference>
<evidence type="ECO:0000313" key="4">
    <source>
        <dbReference type="EMBL" id="KAG5262900.1"/>
    </source>
</evidence>
<keyword evidence="1" id="KW-0833">Ubl conjugation pathway</keyword>
<evidence type="ECO:0000313" key="5">
    <source>
        <dbReference type="Proteomes" id="UP000823561"/>
    </source>
</evidence>
<dbReference type="GO" id="GO:0016579">
    <property type="term" value="P:protein deubiquitination"/>
    <property type="evidence" value="ECO:0007669"/>
    <property type="project" value="InterPro"/>
</dbReference>
<evidence type="ECO:0000256" key="1">
    <source>
        <dbReference type="RuleBase" id="RU366025"/>
    </source>
</evidence>
<gene>
    <name evidence="4" type="ORF">AALO_G00280260</name>
</gene>
<sequence>MLCCPCFPSGTREKVRPETVQEAAIPRPQRSRPLLKRLRRLFKRAEKKTKESVTPQTGTLVVEGPIKDEVPSPECQPEVPQDLTKEEEEKRKGKESPVWAGRIGRQEEDMMVENLEGGEDTSSSHAPVMETSSRTTSVSSLDRLLVQVMGQGGRASRGRSRSPCSARTTPESPMALLHQFLQLQCRGLPNLGQTCYVNAVLQCLIHLQSLCSQLLLQEAVWSIKPEALLLRTFVGLVRLRRSTDMDVKAAVVFEFKENIALHNQEFEGNSQNDAHEFLSECLLRLSAIGQKLAMGDVAYQCPVDTLLSFQLHYIRTCQSCRVESSRDELSTMLSLDLVVQGSVEDSLQLYFAETAVEFRCDCCEGRDSSLRCNFNTLPQVLILHLKRFCPMTLTKRHQAVTLEPILNLRALGERSEEAIRTPSPPTRAVSSVDGETGPETMETSSQYKLISILSHIGSDATSGHYIADCHEQPGQWVLYDDDDISLTSEEAVLKDRERTAYILFYIKQVI</sequence>
<evidence type="ECO:0000259" key="3">
    <source>
        <dbReference type="PROSITE" id="PS50235"/>
    </source>
</evidence>
<dbReference type="CDD" id="cd02257">
    <property type="entry name" value="Peptidase_C19"/>
    <property type="match status" value="1"/>
</dbReference>
<name>A0AAV6FK48_9TELE</name>
<organism evidence="4 5">
    <name type="scientific">Alosa alosa</name>
    <name type="common">allis shad</name>
    <dbReference type="NCBI Taxonomy" id="278164"/>
    <lineage>
        <taxon>Eukaryota</taxon>
        <taxon>Metazoa</taxon>
        <taxon>Chordata</taxon>
        <taxon>Craniata</taxon>
        <taxon>Vertebrata</taxon>
        <taxon>Euteleostomi</taxon>
        <taxon>Actinopterygii</taxon>
        <taxon>Neopterygii</taxon>
        <taxon>Teleostei</taxon>
        <taxon>Clupei</taxon>
        <taxon>Clupeiformes</taxon>
        <taxon>Clupeoidei</taxon>
        <taxon>Clupeidae</taxon>
        <taxon>Alosa</taxon>
    </lineage>
</organism>
<accession>A0AAV6FK48</accession>
<dbReference type="Proteomes" id="UP000823561">
    <property type="component" value="Chromosome 22"/>
</dbReference>
<feature type="region of interest" description="Disordered" evidence="2">
    <location>
        <begin position="117"/>
        <end position="138"/>
    </location>
</feature>
<dbReference type="InterPro" id="IPR001394">
    <property type="entry name" value="Peptidase_C19_UCH"/>
</dbReference>
<dbReference type="Gene3D" id="3.90.70.10">
    <property type="entry name" value="Cysteine proteinases"/>
    <property type="match status" value="1"/>
</dbReference>
<dbReference type="PANTHER" id="PTHR24006">
    <property type="entry name" value="UBIQUITIN CARBOXYL-TERMINAL HYDROLASE"/>
    <property type="match status" value="1"/>
</dbReference>
<comment type="caution">
    <text evidence="4">The sequence shown here is derived from an EMBL/GenBank/DDBJ whole genome shotgun (WGS) entry which is preliminary data.</text>
</comment>
<feature type="compositionally biased region" description="Polar residues" evidence="2">
    <location>
        <begin position="120"/>
        <end position="138"/>
    </location>
</feature>
<dbReference type="SUPFAM" id="SSF54001">
    <property type="entry name" value="Cysteine proteinases"/>
    <property type="match status" value="1"/>
</dbReference>
<comment type="similarity">
    <text evidence="1">Belongs to the peptidase C19 family.</text>
</comment>
<feature type="compositionally biased region" description="Basic and acidic residues" evidence="2">
    <location>
        <begin position="83"/>
        <end position="95"/>
    </location>
</feature>
<keyword evidence="1" id="KW-0788">Thiol protease</keyword>
<protein>
    <recommendedName>
        <fullName evidence="1">Ubiquitin carboxyl-terminal hydrolase</fullName>
        <ecNumber evidence="1">3.4.19.12</ecNumber>
    </recommendedName>
</protein>
<proteinExistence type="inferred from homology"/>
<dbReference type="AlphaFoldDB" id="A0AAV6FK48"/>
<feature type="region of interest" description="Disordered" evidence="2">
    <location>
        <begin position="416"/>
        <end position="440"/>
    </location>
</feature>
<dbReference type="GO" id="GO:0006508">
    <property type="term" value="P:proteolysis"/>
    <property type="evidence" value="ECO:0007669"/>
    <property type="project" value="UniProtKB-KW"/>
</dbReference>
<dbReference type="Pfam" id="PF00443">
    <property type="entry name" value="UCH"/>
    <property type="match status" value="1"/>
</dbReference>
<dbReference type="EC" id="3.4.19.12" evidence="1"/>
<dbReference type="GO" id="GO:0005634">
    <property type="term" value="C:nucleus"/>
    <property type="evidence" value="ECO:0007669"/>
    <property type="project" value="TreeGrafter"/>
</dbReference>
<keyword evidence="5" id="KW-1185">Reference proteome</keyword>
<keyword evidence="1" id="KW-0378">Hydrolase</keyword>
<dbReference type="GO" id="GO:0000082">
    <property type="term" value="P:G1/S transition of mitotic cell cycle"/>
    <property type="evidence" value="ECO:0007669"/>
    <property type="project" value="TreeGrafter"/>
</dbReference>
<keyword evidence="1" id="KW-0645">Protease</keyword>
<dbReference type="PROSITE" id="PS00972">
    <property type="entry name" value="USP_1"/>
    <property type="match status" value="1"/>
</dbReference>
<reference evidence="4" key="1">
    <citation type="submission" date="2020-10" db="EMBL/GenBank/DDBJ databases">
        <title>Chromosome-scale genome assembly of the Allis shad, Alosa alosa.</title>
        <authorList>
            <person name="Margot Z."/>
            <person name="Christophe K."/>
            <person name="Cabau C."/>
            <person name="Louis A."/>
            <person name="Berthelot C."/>
            <person name="Parey E."/>
            <person name="Roest Crollius H."/>
            <person name="Montfort J."/>
            <person name="Robinson-Rechavi M."/>
            <person name="Bucao C."/>
            <person name="Bouchez O."/>
            <person name="Gislard M."/>
            <person name="Lluch J."/>
            <person name="Milhes M."/>
            <person name="Lampietro C."/>
            <person name="Lopez Roques C."/>
            <person name="Donnadieu C."/>
            <person name="Braasch I."/>
            <person name="Desvignes T."/>
            <person name="Postlethwait J."/>
            <person name="Bobe J."/>
            <person name="Guiguen Y."/>
        </authorList>
    </citation>
    <scope>NUCLEOTIDE SEQUENCE</scope>
    <source>
        <strain evidence="4">M-15738</strain>
        <tissue evidence="4">Blood</tissue>
    </source>
</reference>
<feature type="region of interest" description="Disordered" evidence="2">
    <location>
        <begin position="66"/>
        <end position="97"/>
    </location>
</feature>
<dbReference type="InterPro" id="IPR028889">
    <property type="entry name" value="USP"/>
</dbReference>
<dbReference type="PANTHER" id="PTHR24006:SF915">
    <property type="entry name" value="UBIQUITIN CARBOXYL-TERMINAL HYDROLASE-RELATED"/>
    <property type="match status" value="1"/>
</dbReference>
<dbReference type="GO" id="GO:0005829">
    <property type="term" value="C:cytosol"/>
    <property type="evidence" value="ECO:0007669"/>
    <property type="project" value="TreeGrafter"/>
</dbReference>